<dbReference type="EMBL" id="JACHIW010000002">
    <property type="protein sequence ID" value="MBB5158378.1"/>
    <property type="molecule type" value="Genomic_DNA"/>
</dbReference>
<evidence type="ECO:0008006" key="4">
    <source>
        <dbReference type="Google" id="ProtNLM"/>
    </source>
</evidence>
<feature type="compositionally biased region" description="Low complexity" evidence="1">
    <location>
        <begin position="84"/>
        <end position="96"/>
    </location>
</feature>
<dbReference type="Proteomes" id="UP000584374">
    <property type="component" value="Unassembled WGS sequence"/>
</dbReference>
<feature type="compositionally biased region" description="Basic and acidic residues" evidence="1">
    <location>
        <begin position="48"/>
        <end position="58"/>
    </location>
</feature>
<evidence type="ECO:0000313" key="3">
    <source>
        <dbReference type="Proteomes" id="UP000584374"/>
    </source>
</evidence>
<proteinExistence type="predicted"/>
<reference evidence="2 3" key="1">
    <citation type="submission" date="2020-08" db="EMBL/GenBank/DDBJ databases">
        <title>Sequencing the genomes of 1000 actinobacteria strains.</title>
        <authorList>
            <person name="Klenk H.-P."/>
        </authorList>
    </citation>
    <scope>NUCLEOTIDE SEQUENCE [LARGE SCALE GENOMIC DNA]</scope>
    <source>
        <strain evidence="2 3">DSM 45584</strain>
    </source>
</reference>
<gene>
    <name evidence="2" type="ORF">BJ970_005977</name>
</gene>
<sequence>MTTVLSGYAIRVVPYHQKARWPTLPQQSWTEKEERQYEHIKNQALERGSSEDRAEEIAARTVNKTRAQRGESQQQSRTATQDIPPQRRGGLRSGSRSGPGGRTKQQLYADAQRAGIRGRSKMTKADLERALQQR</sequence>
<dbReference type="AlphaFoldDB" id="A0A840QHU6"/>
<comment type="caution">
    <text evidence="2">The sequence shown here is derived from an EMBL/GenBank/DDBJ whole genome shotgun (WGS) entry which is preliminary data.</text>
</comment>
<accession>A0A840QHU6</accession>
<feature type="region of interest" description="Disordered" evidence="1">
    <location>
        <begin position="40"/>
        <end position="134"/>
    </location>
</feature>
<keyword evidence="3" id="KW-1185">Reference proteome</keyword>
<protein>
    <recommendedName>
        <fullName evidence="4">Plasmid stabilization protein</fullName>
    </recommendedName>
</protein>
<feature type="compositionally biased region" description="Basic and acidic residues" evidence="1">
    <location>
        <begin position="123"/>
        <end position="134"/>
    </location>
</feature>
<organism evidence="2 3">
    <name type="scientific">Saccharopolyspora phatthalungensis</name>
    <dbReference type="NCBI Taxonomy" id="664693"/>
    <lineage>
        <taxon>Bacteria</taxon>
        <taxon>Bacillati</taxon>
        <taxon>Actinomycetota</taxon>
        <taxon>Actinomycetes</taxon>
        <taxon>Pseudonocardiales</taxon>
        <taxon>Pseudonocardiaceae</taxon>
        <taxon>Saccharopolyspora</taxon>
    </lineage>
</organism>
<feature type="compositionally biased region" description="Polar residues" evidence="1">
    <location>
        <begin position="62"/>
        <end position="83"/>
    </location>
</feature>
<name>A0A840QHU6_9PSEU</name>
<evidence type="ECO:0000256" key="1">
    <source>
        <dbReference type="SAM" id="MobiDB-lite"/>
    </source>
</evidence>
<evidence type="ECO:0000313" key="2">
    <source>
        <dbReference type="EMBL" id="MBB5158378.1"/>
    </source>
</evidence>